<comment type="similarity">
    <text evidence="1">Belongs to the heat shock protein 90 family.</text>
</comment>
<gene>
    <name evidence="5" type="ORF">DCAR_005116</name>
</gene>
<dbReference type="PRINTS" id="PR00775">
    <property type="entry name" value="HEATSHOCK90"/>
</dbReference>
<dbReference type="InterPro" id="IPR001404">
    <property type="entry name" value="Hsp90_fam"/>
</dbReference>
<dbReference type="InterPro" id="IPR036890">
    <property type="entry name" value="HATPase_C_sf"/>
</dbReference>
<organism evidence="5">
    <name type="scientific">Daucus carota subsp. sativus</name>
    <name type="common">Carrot</name>
    <dbReference type="NCBI Taxonomy" id="79200"/>
    <lineage>
        <taxon>Eukaryota</taxon>
        <taxon>Viridiplantae</taxon>
        <taxon>Streptophyta</taxon>
        <taxon>Embryophyta</taxon>
        <taxon>Tracheophyta</taxon>
        <taxon>Spermatophyta</taxon>
        <taxon>Magnoliopsida</taxon>
        <taxon>eudicotyledons</taxon>
        <taxon>Gunneridae</taxon>
        <taxon>Pentapetalae</taxon>
        <taxon>asterids</taxon>
        <taxon>campanulids</taxon>
        <taxon>Apiales</taxon>
        <taxon>Apiaceae</taxon>
        <taxon>Apioideae</taxon>
        <taxon>Scandiceae</taxon>
        <taxon>Daucinae</taxon>
        <taxon>Daucus</taxon>
        <taxon>Daucus sect. Daucus</taxon>
    </lineage>
</organism>
<sequence length="207" mass="23031">MPMFRITIIVTVRINGRLKKNWAERQSKVCRQLDLAAKNSIVEKHELQKNSGPDPDNGTITITVVMVLLLIDCLGTIAQSGTSKFLAALKESKDVGADNALIGQFGLGFYSAFLVSEKVVVSAKSPKSDKQYIWEAAAESSKYMIKEETDPEKMLRRGTQITLYLRSDHKYEYTEPTKIQNLNRGVLDYLCYSAAAAACRTRFAAAV</sequence>
<dbReference type="InterPro" id="IPR020575">
    <property type="entry name" value="Hsp90_N"/>
</dbReference>
<protein>
    <recommendedName>
        <fullName evidence="6">Histidine kinase/HSP90-like ATPase domain-containing protein</fullName>
    </recommendedName>
</protein>
<dbReference type="GO" id="GO:0016887">
    <property type="term" value="F:ATP hydrolysis activity"/>
    <property type="evidence" value="ECO:0007669"/>
    <property type="project" value="InterPro"/>
</dbReference>
<evidence type="ECO:0000256" key="4">
    <source>
        <dbReference type="ARBA" id="ARBA00023186"/>
    </source>
</evidence>
<evidence type="ECO:0000256" key="2">
    <source>
        <dbReference type="ARBA" id="ARBA00022741"/>
    </source>
</evidence>
<evidence type="ECO:0008006" key="6">
    <source>
        <dbReference type="Google" id="ProtNLM"/>
    </source>
</evidence>
<dbReference type="AlphaFoldDB" id="A0A166CRR2"/>
<dbReference type="STRING" id="79200.A0A166CRR2"/>
<reference evidence="5" key="1">
    <citation type="journal article" date="2016" name="Nat. Genet.">
        <title>A high-quality carrot genome assembly provides new insights into carotenoid accumulation and asterid genome evolution.</title>
        <authorList>
            <person name="Iorizzo M."/>
            <person name="Ellison S."/>
            <person name="Senalik D."/>
            <person name="Zeng P."/>
            <person name="Satapoomin P."/>
            <person name="Huang J."/>
            <person name="Bowman M."/>
            <person name="Iovene M."/>
            <person name="Sanseverino W."/>
            <person name="Cavagnaro P."/>
            <person name="Yildiz M."/>
            <person name="Macko-Podgorni A."/>
            <person name="Moranska E."/>
            <person name="Grzebelus E."/>
            <person name="Grzebelus D."/>
            <person name="Ashrafi H."/>
            <person name="Zheng Z."/>
            <person name="Cheng S."/>
            <person name="Spooner D."/>
            <person name="Van Deynze A."/>
            <person name="Simon P."/>
        </authorList>
    </citation>
    <scope>NUCLEOTIDE SEQUENCE [LARGE SCALE GENOMIC DNA]</scope>
    <source>
        <tissue evidence="5">Leaf</tissue>
    </source>
</reference>
<dbReference type="PANTHER" id="PTHR11528">
    <property type="entry name" value="HEAT SHOCK PROTEIN 90 FAMILY MEMBER"/>
    <property type="match status" value="1"/>
</dbReference>
<keyword evidence="4" id="KW-0143">Chaperone</keyword>
<dbReference type="Gramene" id="KZN04242">
    <property type="protein sequence ID" value="KZN04242"/>
    <property type="gene ID" value="DCAR_005116"/>
</dbReference>
<dbReference type="EMBL" id="LNRQ01000002">
    <property type="protein sequence ID" value="KZN04242.1"/>
    <property type="molecule type" value="Genomic_DNA"/>
</dbReference>
<proteinExistence type="inferred from homology"/>
<accession>A0A166CRR2</accession>
<evidence type="ECO:0000256" key="3">
    <source>
        <dbReference type="ARBA" id="ARBA00022840"/>
    </source>
</evidence>
<keyword evidence="3" id="KW-0067">ATP-binding</keyword>
<keyword evidence="2" id="KW-0547">Nucleotide-binding</keyword>
<dbReference type="GO" id="GO:0051082">
    <property type="term" value="F:unfolded protein binding"/>
    <property type="evidence" value="ECO:0007669"/>
    <property type="project" value="InterPro"/>
</dbReference>
<evidence type="ECO:0000256" key="1">
    <source>
        <dbReference type="ARBA" id="ARBA00008239"/>
    </source>
</evidence>
<dbReference type="GO" id="GO:0140662">
    <property type="term" value="F:ATP-dependent protein folding chaperone"/>
    <property type="evidence" value="ECO:0007669"/>
    <property type="project" value="InterPro"/>
</dbReference>
<dbReference type="Gene3D" id="3.30.565.10">
    <property type="entry name" value="Histidine kinase-like ATPase, C-terminal domain"/>
    <property type="match status" value="1"/>
</dbReference>
<dbReference type="SUPFAM" id="SSF55874">
    <property type="entry name" value="ATPase domain of HSP90 chaperone/DNA topoisomerase II/histidine kinase"/>
    <property type="match status" value="1"/>
</dbReference>
<comment type="caution">
    <text evidence="5">The sequence shown here is derived from an EMBL/GenBank/DDBJ whole genome shotgun (WGS) entry which is preliminary data.</text>
</comment>
<name>A0A166CRR2_DAUCS</name>
<dbReference type="GO" id="GO:0005524">
    <property type="term" value="F:ATP binding"/>
    <property type="evidence" value="ECO:0007669"/>
    <property type="project" value="UniProtKB-KW"/>
</dbReference>
<evidence type="ECO:0000313" key="5">
    <source>
        <dbReference type="EMBL" id="KZN04242.1"/>
    </source>
</evidence>